<dbReference type="Gene3D" id="3.90.75.10">
    <property type="entry name" value="Homing Intron 3 (I-ppo) Encoded Endonuclease, Chain A"/>
    <property type="match status" value="1"/>
</dbReference>
<dbReference type="Pfam" id="PF13392">
    <property type="entry name" value="HNH_3"/>
    <property type="match status" value="1"/>
</dbReference>
<comment type="caution">
    <text evidence="2">The sequence shown here is derived from an EMBL/GenBank/DDBJ whole genome shotgun (WGS) entry which is preliminary data.</text>
</comment>
<evidence type="ECO:0000313" key="2">
    <source>
        <dbReference type="EMBL" id="MQW06571.1"/>
    </source>
</evidence>
<dbReference type="EMBL" id="WISP01000172">
    <property type="protein sequence ID" value="MQW06571.1"/>
    <property type="molecule type" value="Genomic_DNA"/>
</dbReference>
<dbReference type="InterPro" id="IPR044930">
    <property type="entry name" value="Homing_endonuclease_His-Me"/>
</dbReference>
<proteinExistence type="predicted"/>
<reference evidence="2" key="1">
    <citation type="journal article" date="2013" name="Genome Biol.">
        <title>Comparative genomics of the core and accessory genomes of 48 Sinorhizobium strains comprising five genospecies.</title>
        <authorList>
            <person name="Sugawara M."/>
            <person name="Epstein B."/>
            <person name="Badgley B.D."/>
            <person name="Unno T."/>
            <person name="Xu L."/>
            <person name="Reese J."/>
            <person name="Gyaneshwar P."/>
            <person name="Denny R."/>
            <person name="Mudge J."/>
            <person name="Bharti A.K."/>
            <person name="Farmer A.D."/>
            <person name="May G.D."/>
            <person name="Woodward J.E."/>
            <person name="Medigue C."/>
            <person name="Vallenet D."/>
            <person name="Lajus A."/>
            <person name="Rouy Z."/>
            <person name="Martinez-Vaz B."/>
            <person name="Tiffin P."/>
            <person name="Young N.D."/>
            <person name="Sadowsky M.J."/>
        </authorList>
    </citation>
    <scope>NUCLEOTIDE SEQUENCE</scope>
    <source>
        <strain evidence="2">M30</strain>
    </source>
</reference>
<protein>
    <recommendedName>
        <fullName evidence="1">HNH nuclease domain-containing protein</fullName>
    </recommendedName>
</protein>
<dbReference type="InterPro" id="IPR044925">
    <property type="entry name" value="His-Me_finger_sf"/>
</dbReference>
<dbReference type="SUPFAM" id="SSF54060">
    <property type="entry name" value="His-Me finger endonucleases"/>
    <property type="match status" value="1"/>
</dbReference>
<organism evidence="2">
    <name type="scientific">Rhizobium meliloti</name>
    <name type="common">Ensifer meliloti</name>
    <name type="synonym">Sinorhizobium meliloti</name>
    <dbReference type="NCBI Taxonomy" id="382"/>
    <lineage>
        <taxon>Bacteria</taxon>
        <taxon>Pseudomonadati</taxon>
        <taxon>Pseudomonadota</taxon>
        <taxon>Alphaproteobacteria</taxon>
        <taxon>Hyphomicrobiales</taxon>
        <taxon>Rhizobiaceae</taxon>
        <taxon>Sinorhizobium/Ensifer group</taxon>
        <taxon>Sinorhizobium</taxon>
    </lineage>
</organism>
<sequence>MWRSNMKAPNAFYGLFGTIAEREYGAITVDGKQDRAHRYICEFVNGPSPEPDYDAAHGCGNRACVNPAHLSWKTRADNMGDKLIHGTHHRGERCPTVKLTEDQVRRIRSLKGVKTQAELAREYGVARQTITNIHTGARWSWLR</sequence>
<name>A0A6A7ZXD5_RHIML</name>
<dbReference type="GO" id="GO:0004519">
    <property type="term" value="F:endonuclease activity"/>
    <property type="evidence" value="ECO:0007669"/>
    <property type="project" value="InterPro"/>
</dbReference>
<feature type="domain" description="HNH nuclease" evidence="1">
    <location>
        <begin position="35"/>
        <end position="79"/>
    </location>
</feature>
<accession>A0A6A7ZXD5</accession>
<gene>
    <name evidence="2" type="ORF">GHK45_23450</name>
</gene>
<dbReference type="AlphaFoldDB" id="A0A6A7ZXD5"/>
<dbReference type="InterPro" id="IPR003615">
    <property type="entry name" value="HNH_nuc"/>
</dbReference>
<evidence type="ECO:0000259" key="1">
    <source>
        <dbReference type="Pfam" id="PF13392"/>
    </source>
</evidence>